<dbReference type="PRINTS" id="PR01217">
    <property type="entry name" value="PRICHEXTENSN"/>
</dbReference>
<feature type="non-terminal residue" evidence="2">
    <location>
        <position position="155"/>
    </location>
</feature>
<feature type="region of interest" description="Disordered" evidence="1">
    <location>
        <begin position="77"/>
        <end position="155"/>
    </location>
</feature>
<name>A0ABQ5SA85_9CHLO</name>
<sequence>LVALTACCNGIGTFSGLELTFSSGRTEPSSGCSHTPFPPQDVGSPGPARFTVDVPRGAWFGAARASAGAALGSISFGFVSLTTPPPPPSPPLPPPSPKPPRPRTPRYFPPPPPGLDLPPPPSPPPPPTPPPPLPPIPPSPRPPPIPSRPPSPPPP</sequence>
<evidence type="ECO:0000313" key="3">
    <source>
        <dbReference type="Proteomes" id="UP001165090"/>
    </source>
</evidence>
<dbReference type="EMBL" id="BSDZ01000040">
    <property type="protein sequence ID" value="GLI66766.1"/>
    <property type="molecule type" value="Genomic_DNA"/>
</dbReference>
<evidence type="ECO:0000313" key="2">
    <source>
        <dbReference type="EMBL" id="GLI66766.1"/>
    </source>
</evidence>
<feature type="non-terminal residue" evidence="2">
    <location>
        <position position="1"/>
    </location>
</feature>
<feature type="compositionally biased region" description="Polar residues" evidence="1">
    <location>
        <begin position="23"/>
        <end position="33"/>
    </location>
</feature>
<feature type="compositionally biased region" description="Pro residues" evidence="1">
    <location>
        <begin position="83"/>
        <end position="99"/>
    </location>
</feature>
<accession>A0ABQ5SA85</accession>
<organism evidence="2 3">
    <name type="scientific">Volvox africanus</name>
    <dbReference type="NCBI Taxonomy" id="51714"/>
    <lineage>
        <taxon>Eukaryota</taxon>
        <taxon>Viridiplantae</taxon>
        <taxon>Chlorophyta</taxon>
        <taxon>core chlorophytes</taxon>
        <taxon>Chlorophyceae</taxon>
        <taxon>CS clade</taxon>
        <taxon>Chlamydomonadales</taxon>
        <taxon>Volvocaceae</taxon>
        <taxon>Volvox</taxon>
    </lineage>
</organism>
<evidence type="ECO:0000256" key="1">
    <source>
        <dbReference type="SAM" id="MobiDB-lite"/>
    </source>
</evidence>
<dbReference type="Proteomes" id="UP001165090">
    <property type="component" value="Unassembled WGS sequence"/>
</dbReference>
<feature type="region of interest" description="Disordered" evidence="1">
    <location>
        <begin position="23"/>
        <end position="50"/>
    </location>
</feature>
<feature type="compositionally biased region" description="Pro residues" evidence="1">
    <location>
        <begin position="107"/>
        <end position="155"/>
    </location>
</feature>
<protein>
    <submittedName>
        <fullName evidence="2">Uncharacterized protein</fullName>
    </submittedName>
</protein>
<comment type="caution">
    <text evidence="2">The sequence shown here is derived from an EMBL/GenBank/DDBJ whole genome shotgun (WGS) entry which is preliminary data.</text>
</comment>
<proteinExistence type="predicted"/>
<reference evidence="2 3" key="1">
    <citation type="journal article" date="2023" name="IScience">
        <title>Expanded male sex-determining region conserved during the evolution of homothallism in the green alga Volvox.</title>
        <authorList>
            <person name="Yamamoto K."/>
            <person name="Matsuzaki R."/>
            <person name="Mahakham W."/>
            <person name="Heman W."/>
            <person name="Sekimoto H."/>
            <person name="Kawachi M."/>
            <person name="Minakuchi Y."/>
            <person name="Toyoda A."/>
            <person name="Nozaki H."/>
        </authorList>
    </citation>
    <scope>NUCLEOTIDE SEQUENCE [LARGE SCALE GENOMIC DNA]</scope>
    <source>
        <strain evidence="2 3">NIES-4468</strain>
    </source>
</reference>
<keyword evidence="3" id="KW-1185">Reference proteome</keyword>
<gene>
    <name evidence="2" type="ORF">VaNZ11_010733</name>
</gene>